<reference evidence="9" key="1">
    <citation type="journal article" date="2019" name="Int. J. Syst. Evol. Microbiol.">
        <title>The Global Catalogue of Microorganisms (GCM) 10K type strain sequencing project: providing services to taxonomists for standard genome sequencing and annotation.</title>
        <authorList>
            <consortium name="The Broad Institute Genomics Platform"/>
            <consortium name="The Broad Institute Genome Sequencing Center for Infectious Disease"/>
            <person name="Wu L."/>
            <person name="Ma J."/>
        </authorList>
    </citation>
    <scope>NUCLEOTIDE SEQUENCE [LARGE SCALE GENOMIC DNA]</scope>
    <source>
        <strain evidence="9">CCUG 56029</strain>
    </source>
</reference>
<dbReference type="PANTHER" id="PTHR30213">
    <property type="entry name" value="INNER MEMBRANE PROTEIN YHJD"/>
    <property type="match status" value="1"/>
</dbReference>
<evidence type="ECO:0000256" key="7">
    <source>
        <dbReference type="SAM" id="Phobius"/>
    </source>
</evidence>
<dbReference type="RefSeq" id="WP_379142993.1">
    <property type="nucleotide sequence ID" value="NZ_JBHUEN010000032.1"/>
</dbReference>
<name>A0ABW4R842_9RHOB</name>
<dbReference type="NCBIfam" id="TIGR00765">
    <property type="entry name" value="yihY_not_rbn"/>
    <property type="match status" value="1"/>
</dbReference>
<dbReference type="PANTHER" id="PTHR30213:SF0">
    <property type="entry name" value="UPF0761 MEMBRANE PROTEIN YIHY"/>
    <property type="match status" value="1"/>
</dbReference>
<evidence type="ECO:0000256" key="6">
    <source>
        <dbReference type="SAM" id="MobiDB-lite"/>
    </source>
</evidence>
<protein>
    <submittedName>
        <fullName evidence="8">YihY/virulence factor BrkB family protein</fullName>
    </submittedName>
</protein>
<keyword evidence="4 7" id="KW-1133">Transmembrane helix</keyword>
<keyword evidence="5 7" id="KW-0472">Membrane</keyword>
<evidence type="ECO:0000256" key="5">
    <source>
        <dbReference type="ARBA" id="ARBA00023136"/>
    </source>
</evidence>
<evidence type="ECO:0000313" key="8">
    <source>
        <dbReference type="EMBL" id="MFD1882399.1"/>
    </source>
</evidence>
<evidence type="ECO:0000256" key="2">
    <source>
        <dbReference type="ARBA" id="ARBA00022475"/>
    </source>
</evidence>
<dbReference type="PIRSF" id="PIRSF035875">
    <property type="entry name" value="RNase_BN"/>
    <property type="match status" value="1"/>
</dbReference>
<organism evidence="8 9">
    <name type="scientific">Paracoccus pacificus</name>
    <dbReference type="NCBI Taxonomy" id="1463598"/>
    <lineage>
        <taxon>Bacteria</taxon>
        <taxon>Pseudomonadati</taxon>
        <taxon>Pseudomonadota</taxon>
        <taxon>Alphaproteobacteria</taxon>
        <taxon>Rhodobacterales</taxon>
        <taxon>Paracoccaceae</taxon>
        <taxon>Paracoccus</taxon>
    </lineage>
</organism>
<comment type="caution">
    <text evidence="8">The sequence shown here is derived from an EMBL/GenBank/DDBJ whole genome shotgun (WGS) entry which is preliminary data.</text>
</comment>
<evidence type="ECO:0000256" key="4">
    <source>
        <dbReference type="ARBA" id="ARBA00022989"/>
    </source>
</evidence>
<gene>
    <name evidence="8" type="ORF">ACFSCT_11805</name>
</gene>
<keyword evidence="2" id="KW-1003">Cell membrane</keyword>
<feature type="transmembrane region" description="Helical" evidence="7">
    <location>
        <begin position="271"/>
        <end position="293"/>
    </location>
</feature>
<dbReference type="InterPro" id="IPR017039">
    <property type="entry name" value="Virul_fac_BrkB"/>
</dbReference>
<evidence type="ECO:0000256" key="3">
    <source>
        <dbReference type="ARBA" id="ARBA00022692"/>
    </source>
</evidence>
<evidence type="ECO:0000313" key="9">
    <source>
        <dbReference type="Proteomes" id="UP001597213"/>
    </source>
</evidence>
<sequence>MDALFGPLPKDLRVTPRNPAATAPPPLSSLGRGDWVQILKRVWAGIGEDRVTAVAGGVTFFALLALFPAITALVSIYGLFASPAGIEQDLEKLSRLLPQDAIRIISDQIVSITSAPSSALSFATVLGILLALYSATGGIKAIIGALNVAGYRTEGRNFLWLNLQALAFTLGGIILVIGLIFLIAVIPVILGFLRLGELGAWLIWAGRWPLALAVLVAVLAALYRWGPSPDDRPFHPVLPGAIVAAIGLVAASMLFSWYAANFAGYNKTYGALGAVIALMMWLWIAAIVVMVGAELNSAIEKQLGGGDSGRPLNKVGRDDSAP</sequence>
<keyword evidence="3 7" id="KW-0812">Transmembrane</keyword>
<feature type="transmembrane region" description="Helical" evidence="7">
    <location>
        <begin position="158"/>
        <end position="189"/>
    </location>
</feature>
<feature type="transmembrane region" description="Helical" evidence="7">
    <location>
        <begin position="51"/>
        <end position="80"/>
    </location>
</feature>
<feature type="transmembrane region" description="Helical" evidence="7">
    <location>
        <begin position="120"/>
        <end position="146"/>
    </location>
</feature>
<evidence type="ECO:0000256" key="1">
    <source>
        <dbReference type="ARBA" id="ARBA00004651"/>
    </source>
</evidence>
<dbReference type="Pfam" id="PF03631">
    <property type="entry name" value="Virul_fac_BrkB"/>
    <property type="match status" value="1"/>
</dbReference>
<dbReference type="Proteomes" id="UP001597213">
    <property type="component" value="Unassembled WGS sequence"/>
</dbReference>
<accession>A0ABW4R842</accession>
<keyword evidence="9" id="KW-1185">Reference proteome</keyword>
<dbReference type="EMBL" id="JBHUEN010000032">
    <property type="protein sequence ID" value="MFD1882399.1"/>
    <property type="molecule type" value="Genomic_DNA"/>
</dbReference>
<feature type="transmembrane region" description="Helical" evidence="7">
    <location>
        <begin position="201"/>
        <end position="225"/>
    </location>
</feature>
<proteinExistence type="predicted"/>
<feature type="transmembrane region" description="Helical" evidence="7">
    <location>
        <begin position="237"/>
        <end position="259"/>
    </location>
</feature>
<comment type="subcellular location">
    <subcellularLocation>
        <location evidence="1">Cell membrane</location>
        <topology evidence="1">Multi-pass membrane protein</topology>
    </subcellularLocation>
</comment>
<feature type="region of interest" description="Disordered" evidence="6">
    <location>
        <begin position="1"/>
        <end position="28"/>
    </location>
</feature>